<keyword evidence="2" id="KW-1133">Transmembrane helix</keyword>
<sequence length="544" mass="59854">MSSTLPPTCSITENPDIAGIGVRLSIYLPAILVTLNSGVVTAKVFVDIMTGELSKYTPPPRPKKSRSNDHHRVSEPDSEAIELTDLEGATQPQRCRSSSPVGSTTSSASKPSLASWNSDNSDRRMLRGYLIYLSDHPHYFESAKSLERSLFLIGSAIIVSAFLDARFVTSSIGLPPYHALLVLNLSLLNNFAGSSFFIFRMGSIFATVELEDFDDDGAGNLSWSTIMWWCVRFLDVFGLSLIQTLVIIVFGIWFWVSTTFYHSFSGYFMTPAKLLSSSSYNATIAASSQGASDPSQCVSETFYWAFISSPIESNLSIQIVSFIFYIGTVLVPFLGPLVTIIPTIILFRSVPLFLGLLFSAVIYLFGIIIPRLSTRLVYHFLPKLCGLSNLTLPYPHSTQPLLPTDLSPSATSTKLIFAAIMITNFCTVVFLIVSTEEIIFINSASRNGGTVVVNGSRWTYGQTLALLSAVIGVLMYVAEVAGYWKEARAERKKRMKENEFNETGTNGASRGGLDSEQAGLDATIFSWTETRRSIFNLKRRPSSI</sequence>
<feature type="compositionally biased region" description="Basic and acidic residues" evidence="1">
    <location>
        <begin position="66"/>
        <end position="75"/>
    </location>
</feature>
<feature type="region of interest" description="Disordered" evidence="1">
    <location>
        <begin position="494"/>
        <end position="515"/>
    </location>
</feature>
<comment type="caution">
    <text evidence="3">The sequence shown here is derived from an EMBL/GenBank/DDBJ whole genome shotgun (WGS) entry which is preliminary data.</text>
</comment>
<feature type="transmembrane region" description="Helical" evidence="2">
    <location>
        <begin position="150"/>
        <end position="168"/>
    </location>
</feature>
<reference evidence="3" key="1">
    <citation type="submission" date="2022-08" db="EMBL/GenBank/DDBJ databases">
        <authorList>
            <consortium name="DOE Joint Genome Institute"/>
            <person name="Min B."/>
            <person name="Riley R."/>
            <person name="Sierra-Patev S."/>
            <person name="Naranjo-Ortiz M."/>
            <person name="Looney B."/>
            <person name="Konkel Z."/>
            <person name="Slot J.C."/>
            <person name="Sakamoto Y."/>
            <person name="Steenwyk J.L."/>
            <person name="Rokas A."/>
            <person name="Carro J."/>
            <person name="Camarero S."/>
            <person name="Ferreira P."/>
            <person name="Molpeceres G."/>
            <person name="Ruiz-Duenas F.J."/>
            <person name="Serrano A."/>
            <person name="Henrissat B."/>
            <person name="Drula E."/>
            <person name="Hughes K.W."/>
            <person name="Mata J.L."/>
            <person name="Ishikawa N.K."/>
            <person name="Vargas-Isla R."/>
            <person name="Ushijima S."/>
            <person name="Smith C.A."/>
            <person name="Ahrendt S."/>
            <person name="Andreopoulos W."/>
            <person name="He G."/>
            <person name="Labutti K."/>
            <person name="Lipzen A."/>
            <person name="Ng V."/>
            <person name="Sandor L."/>
            <person name="Barry K."/>
            <person name="Martinez A.T."/>
            <person name="Xiao Y."/>
            <person name="Gibbons J.G."/>
            <person name="Terashima K."/>
            <person name="Hibbett D.S."/>
            <person name="Grigoriev I.V."/>
        </authorList>
    </citation>
    <scope>NUCLEOTIDE SEQUENCE</scope>
    <source>
        <strain evidence="3">TFB9207</strain>
    </source>
</reference>
<dbReference type="EMBL" id="MU805992">
    <property type="protein sequence ID" value="KAJ3842865.1"/>
    <property type="molecule type" value="Genomic_DNA"/>
</dbReference>
<feature type="transmembrane region" description="Helical" evidence="2">
    <location>
        <begin position="464"/>
        <end position="484"/>
    </location>
</feature>
<accession>A0AA38UIU3</accession>
<evidence type="ECO:0000256" key="1">
    <source>
        <dbReference type="SAM" id="MobiDB-lite"/>
    </source>
</evidence>
<keyword evidence="4" id="KW-1185">Reference proteome</keyword>
<feature type="transmembrane region" description="Helical" evidence="2">
    <location>
        <begin position="180"/>
        <end position="199"/>
    </location>
</feature>
<feature type="compositionally biased region" description="Acidic residues" evidence="1">
    <location>
        <begin position="76"/>
        <end position="85"/>
    </location>
</feature>
<keyword evidence="2" id="KW-0472">Membrane</keyword>
<feature type="region of interest" description="Disordered" evidence="1">
    <location>
        <begin position="53"/>
        <end position="118"/>
    </location>
</feature>
<evidence type="ECO:0000313" key="3">
    <source>
        <dbReference type="EMBL" id="KAJ3842865.1"/>
    </source>
</evidence>
<name>A0AA38UIU3_9AGAR</name>
<evidence type="ECO:0000256" key="2">
    <source>
        <dbReference type="SAM" id="Phobius"/>
    </source>
</evidence>
<feature type="transmembrane region" description="Helical" evidence="2">
    <location>
        <begin position="233"/>
        <end position="256"/>
    </location>
</feature>
<keyword evidence="2" id="KW-0812">Transmembrane</keyword>
<dbReference type="Proteomes" id="UP001163846">
    <property type="component" value="Unassembled WGS sequence"/>
</dbReference>
<gene>
    <name evidence="3" type="ORF">F5878DRAFT_351326</name>
</gene>
<feature type="compositionally biased region" description="Low complexity" evidence="1">
    <location>
        <begin position="97"/>
        <end position="109"/>
    </location>
</feature>
<feature type="transmembrane region" description="Helical" evidence="2">
    <location>
        <begin position="26"/>
        <end position="46"/>
    </location>
</feature>
<feature type="transmembrane region" description="Helical" evidence="2">
    <location>
        <begin position="352"/>
        <end position="370"/>
    </location>
</feature>
<feature type="transmembrane region" description="Helical" evidence="2">
    <location>
        <begin position="415"/>
        <end position="433"/>
    </location>
</feature>
<organism evidence="3 4">
    <name type="scientific">Lentinula raphanica</name>
    <dbReference type="NCBI Taxonomy" id="153919"/>
    <lineage>
        <taxon>Eukaryota</taxon>
        <taxon>Fungi</taxon>
        <taxon>Dikarya</taxon>
        <taxon>Basidiomycota</taxon>
        <taxon>Agaricomycotina</taxon>
        <taxon>Agaricomycetes</taxon>
        <taxon>Agaricomycetidae</taxon>
        <taxon>Agaricales</taxon>
        <taxon>Marasmiineae</taxon>
        <taxon>Omphalotaceae</taxon>
        <taxon>Lentinula</taxon>
    </lineage>
</organism>
<feature type="transmembrane region" description="Helical" evidence="2">
    <location>
        <begin position="322"/>
        <end position="345"/>
    </location>
</feature>
<protein>
    <submittedName>
        <fullName evidence="3">Uncharacterized protein</fullName>
    </submittedName>
</protein>
<dbReference type="AlphaFoldDB" id="A0AA38UIU3"/>
<proteinExistence type="predicted"/>
<evidence type="ECO:0000313" key="4">
    <source>
        <dbReference type="Proteomes" id="UP001163846"/>
    </source>
</evidence>